<organism evidence="2 3">
    <name type="scientific">Baryphthengus martii</name>
    <name type="common">Rufous motmot</name>
    <dbReference type="NCBI Taxonomy" id="176943"/>
    <lineage>
        <taxon>Eukaryota</taxon>
        <taxon>Metazoa</taxon>
        <taxon>Chordata</taxon>
        <taxon>Craniata</taxon>
        <taxon>Vertebrata</taxon>
        <taxon>Euteleostomi</taxon>
        <taxon>Archelosauria</taxon>
        <taxon>Archosauria</taxon>
        <taxon>Dinosauria</taxon>
        <taxon>Saurischia</taxon>
        <taxon>Theropoda</taxon>
        <taxon>Coelurosauria</taxon>
        <taxon>Aves</taxon>
        <taxon>Neognathae</taxon>
        <taxon>Neoaves</taxon>
        <taxon>Telluraves</taxon>
        <taxon>Coraciimorphae</taxon>
        <taxon>Coraciiformes</taxon>
        <taxon>Momotidae</taxon>
        <taxon>Baryphthengus</taxon>
    </lineage>
</organism>
<dbReference type="InterPro" id="IPR028850">
    <property type="entry name" value="MUC16"/>
</dbReference>
<dbReference type="SUPFAM" id="SSF82671">
    <property type="entry name" value="SEA domain"/>
    <property type="match status" value="1"/>
</dbReference>
<dbReference type="InterPro" id="IPR036364">
    <property type="entry name" value="SEA_dom_sf"/>
</dbReference>
<sequence>AVSPRSGKLTVNFTITNLPYSTSLANPHSAKFNATARVLSAMVIHIMNSEFWNITGLCPNFFRPAQKTEDTGVDAMCTYNTDSPASQFDRVILYREVCNKTNGITSLGIYSLDEESLYING</sequence>
<dbReference type="EMBL" id="VWZK01005429">
    <property type="protein sequence ID" value="NXG70995.1"/>
    <property type="molecule type" value="Genomic_DNA"/>
</dbReference>
<keyword evidence="3" id="KW-1185">Reference proteome</keyword>
<dbReference type="AlphaFoldDB" id="A0A7K9E400"/>
<evidence type="ECO:0000313" key="3">
    <source>
        <dbReference type="Proteomes" id="UP000578343"/>
    </source>
</evidence>
<proteinExistence type="predicted"/>
<dbReference type="Proteomes" id="UP000578343">
    <property type="component" value="Unassembled WGS sequence"/>
</dbReference>
<name>A0A7K9E400_BARMA</name>
<dbReference type="InterPro" id="IPR000082">
    <property type="entry name" value="SEA_dom"/>
</dbReference>
<dbReference type="PANTHER" id="PTHR14672">
    <property type="entry name" value="MUCIN-16"/>
    <property type="match status" value="1"/>
</dbReference>
<dbReference type="PROSITE" id="PS50024">
    <property type="entry name" value="SEA"/>
    <property type="match status" value="1"/>
</dbReference>
<dbReference type="Pfam" id="PF01390">
    <property type="entry name" value="SEA"/>
    <property type="match status" value="1"/>
</dbReference>
<dbReference type="PANTHER" id="PTHR14672:SF1">
    <property type="entry name" value="MUCIN-16"/>
    <property type="match status" value="1"/>
</dbReference>
<reference evidence="2 3" key="1">
    <citation type="submission" date="2019-09" db="EMBL/GenBank/DDBJ databases">
        <title>Bird 10,000 Genomes (B10K) Project - Family phase.</title>
        <authorList>
            <person name="Zhang G."/>
        </authorList>
    </citation>
    <scope>NUCLEOTIDE SEQUENCE [LARGE SCALE GENOMIC DNA]</scope>
    <source>
        <strain evidence="2">B10K-DU-001-21</strain>
        <tissue evidence="2">Muscle</tissue>
    </source>
</reference>
<feature type="domain" description="SEA" evidence="1">
    <location>
        <begin position="5"/>
        <end position="121"/>
    </location>
</feature>
<comment type="caution">
    <text evidence="2">The sequence shown here is derived from an EMBL/GenBank/DDBJ whole genome shotgun (WGS) entry which is preliminary data.</text>
</comment>
<dbReference type="Gene3D" id="3.30.70.960">
    <property type="entry name" value="SEA domain"/>
    <property type="match status" value="1"/>
</dbReference>
<accession>A0A7K9E400</accession>
<dbReference type="OrthoDB" id="9947814at2759"/>
<protein>
    <submittedName>
        <fullName evidence="2">MUC16 protein</fullName>
    </submittedName>
</protein>
<gene>
    <name evidence="2" type="primary">Muc16_1</name>
    <name evidence="2" type="ORF">BARMAR_R02307</name>
</gene>
<evidence type="ECO:0000313" key="2">
    <source>
        <dbReference type="EMBL" id="NXG70995.1"/>
    </source>
</evidence>
<evidence type="ECO:0000259" key="1">
    <source>
        <dbReference type="PROSITE" id="PS50024"/>
    </source>
</evidence>
<feature type="non-terminal residue" evidence="2">
    <location>
        <position position="1"/>
    </location>
</feature>
<feature type="non-terminal residue" evidence="2">
    <location>
        <position position="121"/>
    </location>
</feature>